<gene>
    <name evidence="3" type="ORF">NH26_10040</name>
</gene>
<dbReference type="GO" id="GO:0005975">
    <property type="term" value="P:carbohydrate metabolic process"/>
    <property type="evidence" value="ECO:0007669"/>
    <property type="project" value="UniProtKB-ARBA"/>
</dbReference>
<feature type="region of interest" description="Disordered" evidence="1">
    <location>
        <begin position="61"/>
        <end position="84"/>
    </location>
</feature>
<protein>
    <recommendedName>
        <fullName evidence="2">Alginate lyase 2 domain-containing protein</fullName>
    </recommendedName>
</protein>
<reference evidence="3 4" key="1">
    <citation type="journal article" date="2012" name="Int. J. Syst. Evol. Microbiol.">
        <title>Flammeovirga pacifica sp. nov., isolated from deep-sea sediment.</title>
        <authorList>
            <person name="Xu H."/>
            <person name="Fu Y."/>
            <person name="Yang N."/>
            <person name="Ding Z."/>
            <person name="Lai Q."/>
            <person name="Zeng R."/>
        </authorList>
    </citation>
    <scope>NUCLEOTIDE SEQUENCE [LARGE SCALE GENOMIC DNA]</scope>
    <source>
        <strain evidence="4">DSM 24597 / LMG 26175 / WPAGA1</strain>
    </source>
</reference>
<feature type="compositionally biased region" description="Acidic residues" evidence="1">
    <location>
        <begin position="22"/>
        <end position="41"/>
    </location>
</feature>
<dbReference type="Proteomes" id="UP000179797">
    <property type="component" value="Unassembled WGS sequence"/>
</dbReference>
<dbReference type="Pfam" id="PF08787">
    <property type="entry name" value="Alginate_lyase2"/>
    <property type="match status" value="1"/>
</dbReference>
<feature type="region of interest" description="Disordered" evidence="1">
    <location>
        <begin position="1"/>
        <end position="41"/>
    </location>
</feature>
<dbReference type="Gene3D" id="2.60.120.200">
    <property type="match status" value="1"/>
</dbReference>
<dbReference type="STRING" id="915059.NH26_10040"/>
<evidence type="ECO:0000256" key="1">
    <source>
        <dbReference type="SAM" id="MobiDB-lite"/>
    </source>
</evidence>
<feature type="domain" description="Alginate lyase 2" evidence="2">
    <location>
        <begin position="189"/>
        <end position="424"/>
    </location>
</feature>
<keyword evidence="4" id="KW-1185">Reference proteome</keyword>
<sequence>MFSFMNCTSQKVEENPIKPEVDEPSNPDADQDEDTPEEEDELELLKIIDPGLELQNFPDWKAEGTVNNSTGESNVNSGNRSAKVTKEGDQLSQIIRVNTGVEYKLSVYAKGGVTLFVQLGEEKEEVISVIHQDFAKTSLTFTSDSAYITIGARYHAQEGRFDDFAINEYNETEEPDVEQMPTDVIPSLIQWKVTLPVDKDGNDNSNVTHVDDRNRSPLEIKDGDLVDYEWSPYFHAENNEVFFRGHCAGTTTRGSYYPRSELRQRVGGGDNYWSVQKYQYLKTVLRVTHLPVVKPEVSMVQIHGPQDEPLRVQYSASTRSSNPWGLHIVYNENYKERTQIDYDLGDRLEVEVIVDQGYITCNILNLENGQRYSKQFLSEDQTGYFKVGCYTQSTKFLSQVKPEYDKDEPNDAYAEVAVQSIELKETY</sequence>
<evidence type="ECO:0000259" key="2">
    <source>
        <dbReference type="Pfam" id="PF08787"/>
    </source>
</evidence>
<dbReference type="InterPro" id="IPR013320">
    <property type="entry name" value="ConA-like_dom_sf"/>
</dbReference>
<dbReference type="InterPro" id="IPR014895">
    <property type="entry name" value="Alginate_lyase_2"/>
</dbReference>
<accession>A0A1S1Z0P9</accession>
<feature type="compositionally biased region" description="Polar residues" evidence="1">
    <location>
        <begin position="65"/>
        <end position="82"/>
    </location>
</feature>
<feature type="compositionally biased region" description="Polar residues" evidence="1">
    <location>
        <begin position="1"/>
        <end position="10"/>
    </location>
</feature>
<proteinExistence type="predicted"/>
<name>A0A1S1Z0P9_FLAPC</name>
<dbReference type="Gene3D" id="2.60.120.260">
    <property type="entry name" value="Galactose-binding domain-like"/>
    <property type="match status" value="1"/>
</dbReference>
<evidence type="ECO:0000313" key="4">
    <source>
        <dbReference type="Proteomes" id="UP000179797"/>
    </source>
</evidence>
<evidence type="ECO:0000313" key="3">
    <source>
        <dbReference type="EMBL" id="OHX66675.1"/>
    </source>
</evidence>
<dbReference type="AlphaFoldDB" id="A0A1S1Z0P9"/>
<feature type="compositionally biased region" description="Basic and acidic residues" evidence="1">
    <location>
        <begin position="11"/>
        <end position="21"/>
    </location>
</feature>
<comment type="caution">
    <text evidence="3">The sequence shown here is derived from an EMBL/GenBank/DDBJ whole genome shotgun (WGS) entry which is preliminary data.</text>
</comment>
<organism evidence="3 4">
    <name type="scientific">Flammeovirga pacifica</name>
    <dbReference type="NCBI Taxonomy" id="915059"/>
    <lineage>
        <taxon>Bacteria</taxon>
        <taxon>Pseudomonadati</taxon>
        <taxon>Bacteroidota</taxon>
        <taxon>Cytophagia</taxon>
        <taxon>Cytophagales</taxon>
        <taxon>Flammeovirgaceae</taxon>
        <taxon>Flammeovirga</taxon>
    </lineage>
</organism>
<dbReference type="GO" id="GO:0004553">
    <property type="term" value="F:hydrolase activity, hydrolyzing O-glycosyl compounds"/>
    <property type="evidence" value="ECO:0007669"/>
    <property type="project" value="UniProtKB-ARBA"/>
</dbReference>
<dbReference type="EMBL" id="JRYR02000001">
    <property type="protein sequence ID" value="OHX66675.1"/>
    <property type="molecule type" value="Genomic_DNA"/>
</dbReference>
<dbReference type="SUPFAM" id="SSF49899">
    <property type="entry name" value="Concanavalin A-like lectins/glucanases"/>
    <property type="match status" value="1"/>
</dbReference>